<accession>A0A9Q0LGU9</accession>
<feature type="transmembrane region" description="Helical" evidence="8">
    <location>
        <begin position="327"/>
        <end position="346"/>
    </location>
</feature>
<evidence type="ECO:0000259" key="9">
    <source>
        <dbReference type="Pfam" id="PF01529"/>
    </source>
</evidence>
<dbReference type="Pfam" id="PF12796">
    <property type="entry name" value="Ank_2"/>
    <property type="match status" value="2"/>
</dbReference>
<evidence type="ECO:0000256" key="4">
    <source>
        <dbReference type="ARBA" id="ARBA00022989"/>
    </source>
</evidence>
<keyword evidence="2 8" id="KW-0812">Transmembrane</keyword>
<dbReference type="Proteomes" id="UP001149090">
    <property type="component" value="Unassembled WGS sequence"/>
</dbReference>
<comment type="caution">
    <text evidence="10">The sequence shown here is derived from an EMBL/GenBank/DDBJ whole genome shotgun (WGS) entry which is preliminary data.</text>
</comment>
<dbReference type="OrthoDB" id="1577640at2759"/>
<keyword evidence="11" id="KW-1185">Reference proteome</keyword>
<feature type="transmembrane region" description="Helical" evidence="8">
    <location>
        <begin position="446"/>
        <end position="468"/>
    </location>
</feature>
<gene>
    <name evidence="10" type="ORF">M0811_01647</name>
</gene>
<dbReference type="SUPFAM" id="SSF48403">
    <property type="entry name" value="Ankyrin repeat"/>
    <property type="match status" value="1"/>
</dbReference>
<dbReference type="PANTHER" id="PTHR24198">
    <property type="entry name" value="ANKYRIN REPEAT AND PROTEIN KINASE DOMAIN-CONTAINING PROTEIN"/>
    <property type="match status" value="1"/>
</dbReference>
<dbReference type="PANTHER" id="PTHR24198:SF165">
    <property type="entry name" value="ANKYRIN REPEAT-CONTAINING PROTEIN-RELATED"/>
    <property type="match status" value="1"/>
</dbReference>
<dbReference type="InterPro" id="IPR002110">
    <property type="entry name" value="Ankyrin_rpt"/>
</dbReference>
<feature type="transmembrane region" description="Helical" evidence="8">
    <location>
        <begin position="289"/>
        <end position="306"/>
    </location>
</feature>
<dbReference type="OMA" id="MIMEYQE"/>
<evidence type="ECO:0000256" key="2">
    <source>
        <dbReference type="ARBA" id="ARBA00022692"/>
    </source>
</evidence>
<dbReference type="PROSITE" id="PS50297">
    <property type="entry name" value="ANK_REP_REGION"/>
    <property type="match status" value="4"/>
</dbReference>
<dbReference type="EC" id="2.3.1.225" evidence="8"/>
<dbReference type="InterPro" id="IPR001594">
    <property type="entry name" value="Palmitoyltrfase_DHHC"/>
</dbReference>
<feature type="transmembrane region" description="Helical" evidence="8">
    <location>
        <begin position="352"/>
        <end position="373"/>
    </location>
</feature>
<dbReference type="Pfam" id="PF01529">
    <property type="entry name" value="DHHC"/>
    <property type="match status" value="1"/>
</dbReference>
<keyword evidence="3" id="KW-0677">Repeat</keyword>
<comment type="similarity">
    <text evidence="8">Belongs to the DHHC palmitoyltransferase family.</text>
</comment>
<dbReference type="GO" id="GO:0005737">
    <property type="term" value="C:cytoplasm"/>
    <property type="evidence" value="ECO:0007669"/>
    <property type="project" value="TreeGrafter"/>
</dbReference>
<proteinExistence type="inferred from homology"/>
<dbReference type="SMART" id="SM00248">
    <property type="entry name" value="ANK"/>
    <property type="match status" value="6"/>
</dbReference>
<keyword evidence="4 8" id="KW-1133">Transmembrane helix</keyword>
<comment type="subcellular location">
    <subcellularLocation>
        <location evidence="1">Membrane</location>
        <topology evidence="1">Multi-pass membrane protein</topology>
    </subcellularLocation>
</comment>
<evidence type="ECO:0000256" key="7">
    <source>
        <dbReference type="PROSITE-ProRule" id="PRU00023"/>
    </source>
</evidence>
<feature type="domain" description="Palmitoyltransferase DHHC" evidence="9">
    <location>
        <begin position="399"/>
        <end position="538"/>
    </location>
</feature>
<dbReference type="EMBL" id="JAPDFW010000081">
    <property type="protein sequence ID" value="KAJ5072632.1"/>
    <property type="molecule type" value="Genomic_DNA"/>
</dbReference>
<dbReference type="AlphaFoldDB" id="A0A9Q0LGU9"/>
<feature type="repeat" description="ANK" evidence="7">
    <location>
        <begin position="91"/>
        <end position="123"/>
    </location>
</feature>
<feature type="repeat" description="ANK" evidence="7">
    <location>
        <begin position="58"/>
        <end position="90"/>
    </location>
</feature>
<dbReference type="GO" id="GO:0016020">
    <property type="term" value="C:membrane"/>
    <property type="evidence" value="ECO:0007669"/>
    <property type="project" value="UniProtKB-SubCell"/>
</dbReference>
<evidence type="ECO:0000256" key="5">
    <source>
        <dbReference type="ARBA" id="ARBA00023043"/>
    </source>
</evidence>
<dbReference type="GO" id="GO:0019706">
    <property type="term" value="F:protein-cysteine S-palmitoyltransferase activity"/>
    <property type="evidence" value="ECO:0007669"/>
    <property type="project" value="UniProtKB-EC"/>
</dbReference>
<evidence type="ECO:0000313" key="10">
    <source>
        <dbReference type="EMBL" id="KAJ5072632.1"/>
    </source>
</evidence>
<evidence type="ECO:0000256" key="3">
    <source>
        <dbReference type="ARBA" id="ARBA00022737"/>
    </source>
</evidence>
<dbReference type="Gene3D" id="1.25.40.20">
    <property type="entry name" value="Ankyrin repeat-containing domain"/>
    <property type="match status" value="2"/>
</dbReference>
<feature type="transmembrane region" description="Helical" evidence="8">
    <location>
        <begin position="498"/>
        <end position="521"/>
    </location>
</feature>
<dbReference type="PROSITE" id="PS50216">
    <property type="entry name" value="DHHC"/>
    <property type="match status" value="1"/>
</dbReference>
<sequence>MEKGNNLEIEFPKQIIPPDRKKTFIIHQFKRLILENKVKECEKHIENYSISHQLKDEKGNTPMHWIAENNLYNIAEMLIQKGFPVDTLNDDQSTPLHLASSKDYVGIVKLLIDNGADPSTPDDIKSHAIHVACQCNAYLTVQYLITEANISVDSPDDDNKQAPLHWASYRGNIHIQTLLLNHGANVNIQDSNLETPLHLACSQGFIDSAAILLNSGADSSLKNSFEETPFETAIQTNQTSVANFLQSKISKNQASPLYIPINQRIRVFFFIPILTLFICYLIFSIFSLAVSFSLIFIVTYIVGFNIQRLWKVQGELNPPRDPIRFGYFMGILLHLYISYYLYFIFISFKFTIFSSLLFIIFSAILPLSVYKLFKSDPGYLEQNKMTLSDALKIKKSLTQKDYCYTCKVLKPLRSKHDLFTQKCVARYNSYFGWCYQPIGFKNQIHYLILLFLTFMTILLYNFIIFTFIHQKYNFEKNGTFHFFNFESYFNLIKSAYQFHSWILAISLGSLFIGFWIFYLFFQSLFFAALNVTQDEFYSINKDSYLIKNGSFSNPFSLGWKKNLLQFFGWKFNVDWNNIFDLPNSQNIKN</sequence>
<comment type="catalytic activity">
    <reaction evidence="8">
        <text>L-cysteinyl-[protein] + hexadecanoyl-CoA = S-hexadecanoyl-L-cysteinyl-[protein] + CoA</text>
        <dbReference type="Rhea" id="RHEA:36683"/>
        <dbReference type="Rhea" id="RHEA-COMP:10131"/>
        <dbReference type="Rhea" id="RHEA-COMP:11032"/>
        <dbReference type="ChEBI" id="CHEBI:29950"/>
        <dbReference type="ChEBI" id="CHEBI:57287"/>
        <dbReference type="ChEBI" id="CHEBI:57379"/>
        <dbReference type="ChEBI" id="CHEBI:74151"/>
        <dbReference type="EC" id="2.3.1.225"/>
    </reaction>
</comment>
<dbReference type="InterPro" id="IPR036770">
    <property type="entry name" value="Ankyrin_rpt-contain_sf"/>
</dbReference>
<evidence type="ECO:0000256" key="6">
    <source>
        <dbReference type="ARBA" id="ARBA00023136"/>
    </source>
</evidence>
<dbReference type="PROSITE" id="PS50088">
    <property type="entry name" value="ANK_REPEAT"/>
    <property type="match status" value="4"/>
</dbReference>
<reference evidence="10" key="1">
    <citation type="submission" date="2022-10" db="EMBL/GenBank/DDBJ databases">
        <title>Novel sulphate-reducing endosymbionts in the free-living metamonad Anaeramoeba.</title>
        <authorList>
            <person name="Jerlstrom-Hultqvist J."/>
            <person name="Cepicka I."/>
            <person name="Gallot-Lavallee L."/>
            <person name="Salas-Leiva D."/>
            <person name="Curtis B.A."/>
            <person name="Zahonova K."/>
            <person name="Pipaliya S."/>
            <person name="Dacks J."/>
            <person name="Roger A.J."/>
        </authorList>
    </citation>
    <scope>NUCLEOTIDE SEQUENCE</scope>
    <source>
        <strain evidence="10">BMAN</strain>
    </source>
</reference>
<comment type="domain">
    <text evidence="8">The DHHC domain is required for palmitoyltransferase activity.</text>
</comment>
<protein>
    <recommendedName>
        <fullName evidence="8">Palmitoyltransferase</fullName>
        <ecNumber evidence="8">2.3.1.225</ecNumber>
    </recommendedName>
</protein>
<evidence type="ECO:0000256" key="8">
    <source>
        <dbReference type="RuleBase" id="RU079119"/>
    </source>
</evidence>
<keyword evidence="8" id="KW-0012">Acyltransferase</keyword>
<keyword evidence="5 7" id="KW-0040">ANK repeat</keyword>
<dbReference type="Pfam" id="PF00023">
    <property type="entry name" value="Ank"/>
    <property type="match status" value="1"/>
</dbReference>
<evidence type="ECO:0000313" key="11">
    <source>
        <dbReference type="Proteomes" id="UP001149090"/>
    </source>
</evidence>
<feature type="repeat" description="ANK" evidence="7">
    <location>
        <begin position="159"/>
        <end position="191"/>
    </location>
</feature>
<name>A0A9Q0LGU9_ANAIG</name>
<evidence type="ECO:0000256" key="1">
    <source>
        <dbReference type="ARBA" id="ARBA00004141"/>
    </source>
</evidence>
<keyword evidence="6 8" id="KW-0472">Membrane</keyword>
<organism evidence="10 11">
    <name type="scientific">Anaeramoeba ignava</name>
    <name type="common">Anaerobic marine amoeba</name>
    <dbReference type="NCBI Taxonomy" id="1746090"/>
    <lineage>
        <taxon>Eukaryota</taxon>
        <taxon>Metamonada</taxon>
        <taxon>Anaeramoebidae</taxon>
        <taxon>Anaeramoeba</taxon>
    </lineage>
</organism>
<keyword evidence="8" id="KW-0808">Transferase</keyword>
<feature type="repeat" description="ANK" evidence="7">
    <location>
        <begin position="192"/>
        <end position="224"/>
    </location>
</feature>